<evidence type="ECO:0000313" key="5">
    <source>
        <dbReference type="EMBL" id="CEO32278.1"/>
    </source>
</evidence>
<dbReference type="KEGG" id="psor:RSJ16_04095"/>
<evidence type="ECO:0000256" key="1">
    <source>
        <dbReference type="ARBA" id="ARBA00023015"/>
    </source>
</evidence>
<dbReference type="PROSITE" id="PS50995">
    <property type="entry name" value="HTH_MARR_2"/>
    <property type="match status" value="1"/>
</dbReference>
<dbReference type="GO" id="GO:0003700">
    <property type="term" value="F:DNA-binding transcription factor activity"/>
    <property type="evidence" value="ECO:0007669"/>
    <property type="project" value="InterPro"/>
</dbReference>
<accession>A0A0A8WBL6</accession>
<dbReference type="PANTHER" id="PTHR42756:SF1">
    <property type="entry name" value="TRANSCRIPTIONAL REPRESSOR OF EMRAB OPERON"/>
    <property type="match status" value="1"/>
</dbReference>
<evidence type="ECO:0000259" key="4">
    <source>
        <dbReference type="PROSITE" id="PS50995"/>
    </source>
</evidence>
<evidence type="ECO:0000313" key="6">
    <source>
        <dbReference type="EMBL" id="CEQ02528.1"/>
    </source>
</evidence>
<feature type="domain" description="HTH marR-type" evidence="4">
    <location>
        <begin position="3"/>
        <end position="140"/>
    </location>
</feature>
<evidence type="ECO:0000256" key="2">
    <source>
        <dbReference type="ARBA" id="ARBA00023125"/>
    </source>
</evidence>
<sequence>MDNKDISKLMLQSMNNYQNLIKTTNTDRYKLGKVLTKKQFFTLVEIQKLGKIELKNLSRELYVSTSSLCILLNKLVELGYVYREEDPSDRRNTFYGITTEGEEVANQEIEKFMQIINDKLDKLDLIKKKELEQSLQKTIDIMKELM</sequence>
<dbReference type="InterPro" id="IPR036390">
    <property type="entry name" value="WH_DNA-bd_sf"/>
</dbReference>
<protein>
    <submittedName>
        <fullName evidence="6">MarR family transcriptional regulator</fullName>
    </submittedName>
</protein>
<dbReference type="InterPro" id="IPR000835">
    <property type="entry name" value="HTH_MarR-typ"/>
</dbReference>
<name>A0A0A8WBL6_PARSO</name>
<dbReference type="Proteomes" id="UP000049127">
    <property type="component" value="Unassembled WGS sequence"/>
</dbReference>
<proteinExistence type="predicted"/>
<dbReference type="AlphaFoldDB" id="A0A0A8WBL6"/>
<keyword evidence="1" id="KW-0805">Transcription regulation</keyword>
<dbReference type="RefSeq" id="WP_021128904.1">
    <property type="nucleotide sequence ID" value="NZ_BDJI01000002.1"/>
</dbReference>
<dbReference type="GO" id="GO:0003677">
    <property type="term" value="F:DNA binding"/>
    <property type="evidence" value="ECO:0007669"/>
    <property type="project" value="UniProtKB-KW"/>
</dbReference>
<reference evidence="5" key="1">
    <citation type="submission" date="2015-01" db="EMBL/GenBank/DDBJ databases">
        <authorList>
            <person name="Aslett M.A."/>
            <person name="De Silva N."/>
        </authorList>
    </citation>
    <scope>NUCLEOTIDE SEQUENCE</scope>
    <source>
        <strain evidence="5">UMC4404</strain>
    </source>
</reference>
<dbReference type="Gene3D" id="1.10.10.10">
    <property type="entry name" value="Winged helix-like DNA-binding domain superfamily/Winged helix DNA-binding domain"/>
    <property type="match status" value="1"/>
</dbReference>
<dbReference type="SUPFAM" id="SSF46785">
    <property type="entry name" value="Winged helix' DNA-binding domain"/>
    <property type="match status" value="1"/>
</dbReference>
<organism evidence="6 7">
    <name type="scientific">Paraclostridium sordellii</name>
    <name type="common">Clostridium sordellii</name>
    <dbReference type="NCBI Taxonomy" id="1505"/>
    <lineage>
        <taxon>Bacteria</taxon>
        <taxon>Bacillati</taxon>
        <taxon>Bacillota</taxon>
        <taxon>Clostridia</taxon>
        <taxon>Peptostreptococcales</taxon>
        <taxon>Peptostreptococcaceae</taxon>
        <taxon>Paraclostridium</taxon>
    </lineage>
</organism>
<dbReference type="Pfam" id="PF01047">
    <property type="entry name" value="MarR"/>
    <property type="match status" value="1"/>
</dbReference>
<evidence type="ECO:0000313" key="8">
    <source>
        <dbReference type="Proteomes" id="UP000049685"/>
    </source>
</evidence>
<dbReference type="OrthoDB" id="327696at2"/>
<dbReference type="Proteomes" id="UP000049685">
    <property type="component" value="Unassembled WGS sequence"/>
</dbReference>
<gene>
    <name evidence="6" type="ORF">R28058_02611</name>
    <name evidence="5" type="ORF">UMC4404_02581</name>
</gene>
<dbReference type="EMBL" id="CDNY01000003">
    <property type="protein sequence ID" value="CEO32278.1"/>
    <property type="molecule type" value="Genomic_DNA"/>
</dbReference>
<dbReference type="SMART" id="SM00347">
    <property type="entry name" value="HTH_MARR"/>
    <property type="match status" value="1"/>
</dbReference>
<dbReference type="eggNOG" id="COG1846">
    <property type="taxonomic scope" value="Bacteria"/>
</dbReference>
<dbReference type="EMBL" id="CEKZ01000003">
    <property type="protein sequence ID" value="CEQ02528.1"/>
    <property type="molecule type" value="Genomic_DNA"/>
</dbReference>
<dbReference type="PATRIC" id="fig|1505.7.peg.567"/>
<evidence type="ECO:0000256" key="3">
    <source>
        <dbReference type="ARBA" id="ARBA00023163"/>
    </source>
</evidence>
<dbReference type="PANTHER" id="PTHR42756">
    <property type="entry name" value="TRANSCRIPTIONAL REGULATOR, MARR"/>
    <property type="match status" value="1"/>
</dbReference>
<evidence type="ECO:0000313" key="7">
    <source>
        <dbReference type="Proteomes" id="UP000049127"/>
    </source>
</evidence>
<reference evidence="7 8" key="2">
    <citation type="submission" date="2015-01" db="EMBL/GenBank/DDBJ databases">
        <authorList>
            <person name="Aslett A.Martin."/>
            <person name="De Silva Nishadi"/>
        </authorList>
    </citation>
    <scope>NUCLEOTIDE SEQUENCE [LARGE SCALE GENOMIC DNA]</scope>
    <source>
        <strain evidence="6 7">R28058</strain>
        <strain evidence="8">UMC4404</strain>
    </source>
</reference>
<keyword evidence="2" id="KW-0238">DNA-binding</keyword>
<keyword evidence="3" id="KW-0804">Transcription</keyword>
<dbReference type="InterPro" id="IPR036388">
    <property type="entry name" value="WH-like_DNA-bd_sf"/>
</dbReference>